<sequence length="102" mass="11824">MEHFKKNGNSHPKMFPVTLVFEQNKNDDSDSVIFIEETNIIPPIDENEALNNIRAALPIIDPVLEFLDPNPDIHALFCQFSKDYFYDSLPSVEVKWSKRMTL</sequence>
<protein>
    <submittedName>
        <fullName evidence="1">SprT-like domain-containing protein Spartan (Trinotate prediction)</fullName>
    </submittedName>
</protein>
<proteinExistence type="predicted"/>
<reference evidence="1" key="1">
    <citation type="submission" date="2018-11" db="EMBL/GenBank/DDBJ databases">
        <title>Henneguya salminicola genome and transcriptome.</title>
        <authorList>
            <person name="Yahalomi D."/>
            <person name="Atkinson S.D."/>
            <person name="Neuhof M."/>
            <person name="Chang E.S."/>
            <person name="Philippe H."/>
            <person name="Cartwright P."/>
            <person name="Bartholomew J.L."/>
            <person name="Huchon D."/>
        </authorList>
    </citation>
    <scope>NUCLEOTIDE SEQUENCE</scope>
    <source>
        <strain evidence="1">Hz1</strain>
        <tissue evidence="1">Whole</tissue>
    </source>
</reference>
<organism evidence="1">
    <name type="scientific">Henneguya salminicola</name>
    <name type="common">Myxosporean</name>
    <dbReference type="NCBI Taxonomy" id="69463"/>
    <lineage>
        <taxon>Eukaryota</taxon>
        <taxon>Metazoa</taxon>
        <taxon>Cnidaria</taxon>
        <taxon>Myxozoa</taxon>
        <taxon>Myxosporea</taxon>
        <taxon>Bivalvulida</taxon>
        <taxon>Platysporina</taxon>
        <taxon>Myxobolidae</taxon>
        <taxon>Henneguya</taxon>
    </lineage>
</organism>
<dbReference type="EMBL" id="GHBP01015939">
    <property type="protein sequence ID" value="NDJ95146.1"/>
    <property type="molecule type" value="Transcribed_RNA"/>
</dbReference>
<dbReference type="GO" id="GO:0003697">
    <property type="term" value="F:single-stranded DNA binding"/>
    <property type="evidence" value="ECO:0007669"/>
    <property type="project" value="InterPro"/>
</dbReference>
<dbReference type="AlphaFoldDB" id="A0A6G3MMJ1"/>
<dbReference type="GO" id="GO:0006974">
    <property type="term" value="P:DNA damage response"/>
    <property type="evidence" value="ECO:0007669"/>
    <property type="project" value="InterPro"/>
</dbReference>
<dbReference type="GO" id="GO:0031593">
    <property type="term" value="F:polyubiquitin modification-dependent protein binding"/>
    <property type="evidence" value="ECO:0007669"/>
    <property type="project" value="TreeGrafter"/>
</dbReference>
<dbReference type="PANTHER" id="PTHR21220">
    <property type="entry name" value="DNA-DEPENDENT METALLOPROTEASE SPRTN"/>
    <property type="match status" value="1"/>
</dbReference>
<accession>A0A6G3MMJ1</accession>
<evidence type="ECO:0000313" key="1">
    <source>
        <dbReference type="EMBL" id="NDJ95146.1"/>
    </source>
</evidence>
<dbReference type="GO" id="GO:0005634">
    <property type="term" value="C:nucleus"/>
    <property type="evidence" value="ECO:0007669"/>
    <property type="project" value="TreeGrafter"/>
</dbReference>
<dbReference type="GO" id="GO:0004222">
    <property type="term" value="F:metalloendopeptidase activity"/>
    <property type="evidence" value="ECO:0007669"/>
    <property type="project" value="InterPro"/>
</dbReference>
<dbReference type="PANTHER" id="PTHR21220:SF0">
    <property type="entry name" value="DNA-DEPENDENT METALLOPROTEASE SPRTN"/>
    <property type="match status" value="1"/>
</dbReference>
<name>A0A6G3MMJ1_HENSL</name>
<dbReference type="InterPro" id="IPR044245">
    <property type="entry name" value="Spartan"/>
</dbReference>